<dbReference type="InterPro" id="IPR020598">
    <property type="entry name" value="rRNA_Ade_methylase_Trfase_N"/>
</dbReference>
<name>A0AA88H5W5_NAELO</name>
<dbReference type="PROSITE" id="PS01131">
    <property type="entry name" value="RRNA_A_DIMETH"/>
    <property type="match status" value="1"/>
</dbReference>
<dbReference type="SMART" id="SM00650">
    <property type="entry name" value="rADc"/>
    <property type="match status" value="1"/>
</dbReference>
<gene>
    <name evidence="11" type="ORF">C9374_006893</name>
</gene>
<dbReference type="NCBIfam" id="TIGR00755">
    <property type="entry name" value="ksgA"/>
    <property type="match status" value="1"/>
</dbReference>
<keyword evidence="2 7" id="KW-0489">Methyltransferase</keyword>
<comment type="caution">
    <text evidence="11">The sequence shown here is derived from an EMBL/GenBank/DDBJ whole genome shotgun (WGS) entry which is preliminary data.</text>
</comment>
<dbReference type="CDD" id="cd02440">
    <property type="entry name" value="AdoMet_MTases"/>
    <property type="match status" value="1"/>
</dbReference>
<proteinExistence type="inferred from homology"/>
<feature type="binding site" evidence="7">
    <location>
        <position position="121"/>
    </location>
    <ligand>
        <name>S-adenosyl-L-methionine</name>
        <dbReference type="ChEBI" id="CHEBI:59789"/>
    </ligand>
</feature>
<dbReference type="InterPro" id="IPR020596">
    <property type="entry name" value="rRNA_Ade_Mease_Trfase_CS"/>
</dbReference>
<evidence type="ECO:0000256" key="3">
    <source>
        <dbReference type="ARBA" id="ARBA00022679"/>
    </source>
</evidence>
<evidence type="ECO:0000256" key="8">
    <source>
        <dbReference type="RuleBase" id="RU362106"/>
    </source>
</evidence>
<dbReference type="Gene3D" id="3.40.50.150">
    <property type="entry name" value="Vaccinia Virus protein VP39"/>
    <property type="match status" value="1"/>
</dbReference>
<accession>A0AA88H5W5</accession>
<feature type="binding site" evidence="7">
    <location>
        <position position="106"/>
    </location>
    <ligand>
        <name>S-adenosyl-L-methionine</name>
        <dbReference type="ChEBI" id="CHEBI:59789"/>
    </ligand>
</feature>
<evidence type="ECO:0000256" key="7">
    <source>
        <dbReference type="PROSITE-ProRule" id="PRU01026"/>
    </source>
</evidence>
<dbReference type="GO" id="GO:0003723">
    <property type="term" value="F:RNA binding"/>
    <property type="evidence" value="ECO:0007669"/>
    <property type="project" value="UniProtKB-UniRule"/>
</dbReference>
<evidence type="ECO:0000259" key="10">
    <source>
        <dbReference type="SMART" id="SM00650"/>
    </source>
</evidence>
<feature type="binding site" evidence="7">
    <location>
        <position position="30"/>
    </location>
    <ligand>
        <name>S-adenosyl-L-methionine</name>
        <dbReference type="ChEBI" id="CHEBI:59789"/>
    </ligand>
</feature>
<evidence type="ECO:0000313" key="11">
    <source>
        <dbReference type="EMBL" id="KAG2393362.1"/>
    </source>
</evidence>
<feature type="compositionally biased region" description="Acidic residues" evidence="9">
    <location>
        <begin position="279"/>
        <end position="296"/>
    </location>
</feature>
<evidence type="ECO:0000256" key="5">
    <source>
        <dbReference type="ARBA" id="ARBA00022884"/>
    </source>
</evidence>
<dbReference type="InterPro" id="IPR011530">
    <property type="entry name" value="rRNA_adenine_dimethylase"/>
</dbReference>
<dbReference type="FunFam" id="3.40.50.150:FF:000007">
    <property type="entry name" value="rRNA adenine N(6)-methyltransferase"/>
    <property type="match status" value="1"/>
</dbReference>
<dbReference type="EC" id="2.1.1.-" evidence="8"/>
<dbReference type="RefSeq" id="XP_044555256.1">
    <property type="nucleotide sequence ID" value="XM_044696803.1"/>
</dbReference>
<feature type="binding site" evidence="7">
    <location>
        <position position="32"/>
    </location>
    <ligand>
        <name>S-adenosyl-L-methionine</name>
        <dbReference type="ChEBI" id="CHEBI:59789"/>
    </ligand>
</feature>
<keyword evidence="4 7" id="KW-0949">S-adenosyl-L-methionine</keyword>
<protein>
    <recommendedName>
        <fullName evidence="8">rRNA adenine N(6)-methyltransferase</fullName>
        <ecNumber evidence="8">2.1.1.-</ecNumber>
    </recommendedName>
</protein>
<evidence type="ECO:0000313" key="12">
    <source>
        <dbReference type="Proteomes" id="UP000816034"/>
    </source>
</evidence>
<reference evidence="11 12" key="1">
    <citation type="journal article" date="2018" name="BMC Genomics">
        <title>The genome of Naegleria lovaniensis, the basis for a comparative approach to unravel pathogenicity factors of the human pathogenic amoeba N. fowleri.</title>
        <authorList>
            <person name="Liechti N."/>
            <person name="Schurch N."/>
            <person name="Bruggmann R."/>
            <person name="Wittwer M."/>
        </authorList>
    </citation>
    <scope>NUCLEOTIDE SEQUENCE [LARGE SCALE GENOMIC DNA]</scope>
    <source>
        <strain evidence="11 12">ATCC 30569</strain>
    </source>
</reference>
<keyword evidence="12" id="KW-1185">Reference proteome</keyword>
<sequence>MPKEKKALKSNTATAGRTQGIQFQKSFGQHILINPGVIDHVIEKACIQPTDIVLEIGPGTGNMTVKLLQKAKKVIAIEVDPRMVVELKKRVQGTSLESKLEIIHKDALKVELPYFDLCIANLPYQISSPITFKLLAHQPSFRVAYLMYQREFAQRLVAKPGDNLYCRLSVNCQLLARCDHVVKVSKNSFRPPPKVESSIVRIEPKNPPPPINFLEWDGLARILFQRRNKQLGSVFKNKKLLKLLGENYKRVITMKESGQSASSGSNLNAQILSATENMVDDDGENNNEDMNDDEEVDTKKKTKMNEYEQKVKDIIAETLEELKMTEKRPCKMDQDDILTLLTRLNEQDVHFSS</sequence>
<dbReference type="AlphaFoldDB" id="A0AA88H5W5"/>
<organism evidence="11 12">
    <name type="scientific">Naegleria lovaniensis</name>
    <name type="common">Amoeba</name>
    <dbReference type="NCBI Taxonomy" id="51637"/>
    <lineage>
        <taxon>Eukaryota</taxon>
        <taxon>Discoba</taxon>
        <taxon>Heterolobosea</taxon>
        <taxon>Tetramitia</taxon>
        <taxon>Eutetramitia</taxon>
        <taxon>Vahlkampfiidae</taxon>
        <taxon>Naegleria</taxon>
    </lineage>
</organism>
<dbReference type="SUPFAM" id="SSF53335">
    <property type="entry name" value="S-adenosyl-L-methionine-dependent methyltransferases"/>
    <property type="match status" value="1"/>
</dbReference>
<keyword evidence="1 8" id="KW-0698">rRNA processing</keyword>
<evidence type="ECO:0000256" key="1">
    <source>
        <dbReference type="ARBA" id="ARBA00022552"/>
    </source>
</evidence>
<dbReference type="GeneID" id="68099347"/>
<dbReference type="HAMAP" id="MF_00607">
    <property type="entry name" value="16SrRNA_methyltr_A"/>
    <property type="match status" value="1"/>
</dbReference>
<dbReference type="InterPro" id="IPR001737">
    <property type="entry name" value="KsgA/Erm"/>
</dbReference>
<evidence type="ECO:0000256" key="2">
    <source>
        <dbReference type="ARBA" id="ARBA00022603"/>
    </source>
</evidence>
<evidence type="ECO:0000256" key="4">
    <source>
        <dbReference type="ARBA" id="ARBA00022691"/>
    </source>
</evidence>
<dbReference type="Proteomes" id="UP000816034">
    <property type="component" value="Unassembled WGS sequence"/>
</dbReference>
<dbReference type="PANTHER" id="PTHR11727:SF7">
    <property type="entry name" value="DIMETHYLADENOSINE TRANSFERASE-RELATED"/>
    <property type="match status" value="1"/>
</dbReference>
<dbReference type="PANTHER" id="PTHR11727">
    <property type="entry name" value="DIMETHYLADENOSINE TRANSFERASE"/>
    <property type="match status" value="1"/>
</dbReference>
<dbReference type="EMBL" id="PYSW02000002">
    <property type="protein sequence ID" value="KAG2393362.1"/>
    <property type="molecule type" value="Genomic_DNA"/>
</dbReference>
<dbReference type="Gene3D" id="1.10.8.480">
    <property type="match status" value="1"/>
</dbReference>
<dbReference type="InterPro" id="IPR029063">
    <property type="entry name" value="SAM-dependent_MTases_sf"/>
</dbReference>
<evidence type="ECO:0000256" key="9">
    <source>
        <dbReference type="SAM" id="MobiDB-lite"/>
    </source>
</evidence>
<keyword evidence="3 7" id="KW-0808">Transferase</keyword>
<keyword evidence="5 7" id="KW-0694">RNA-binding</keyword>
<dbReference type="GO" id="GO:0000179">
    <property type="term" value="F:rRNA (adenine-N6,N6-)-dimethyltransferase activity"/>
    <property type="evidence" value="ECO:0007669"/>
    <property type="project" value="UniProtKB-UniRule"/>
</dbReference>
<feature type="binding site" evidence="7">
    <location>
        <position position="57"/>
    </location>
    <ligand>
        <name>S-adenosyl-L-methionine</name>
        <dbReference type="ChEBI" id="CHEBI:59789"/>
    </ligand>
</feature>
<feature type="domain" description="Ribosomal RNA adenine methylase transferase N-terminal" evidence="10">
    <location>
        <begin position="37"/>
        <end position="206"/>
    </location>
</feature>
<comment type="similarity">
    <text evidence="6 7 8">Belongs to the class I-like SAM-binding methyltransferase superfamily. rRNA adenine N(6)-methyltransferase family.</text>
</comment>
<dbReference type="PROSITE" id="PS51689">
    <property type="entry name" value="SAM_RNA_A_N6_MT"/>
    <property type="match status" value="1"/>
</dbReference>
<evidence type="ECO:0000256" key="6">
    <source>
        <dbReference type="ARBA" id="ARBA00061109"/>
    </source>
</evidence>
<dbReference type="Pfam" id="PF00398">
    <property type="entry name" value="RrnaAD"/>
    <property type="match status" value="1"/>
</dbReference>
<feature type="binding site" evidence="7">
    <location>
        <position position="78"/>
    </location>
    <ligand>
        <name>S-adenosyl-L-methionine</name>
        <dbReference type="ChEBI" id="CHEBI:59789"/>
    </ligand>
</feature>
<feature type="region of interest" description="Disordered" evidence="9">
    <location>
        <begin position="279"/>
        <end position="298"/>
    </location>
</feature>